<sequence length="420" mass="50699">MKKIKLNITRDDNNLENNIYYVCEKNILISNLTLTINYDENNIQDEQIIDENEFINQSSNNIDNNEVTEDNYKSDINNNKNKILNIKISYNDESLNNLYMNNIIYNLYDYIFENKINNLNINKNHKWNIFINIYVYEYTPYIYDHICNVINVHLSILLFPLCFYDFDSRWYRCIENFEELYKHLLCTNNKNGLNETLTQQRNKYNNNNNNNNNNDDDDVQMNKCTNHSICNNDKVKTDDIYLLDKYEQNKNIIINQIENTNFDLFIQIKNNELVGFFKRLLINFIPIINTVNIEGQFIYLIKYIDYKHFFLNTRQNAHTNEYQNINNIHTFLNFKQYTSFQNVTQNDYNNDLDNNNNNNTHSEYNTNSINMNENYYILFNAATISFDEQNILTNSKDIIQFYYNFILNYAMNYYLNNYLK</sequence>
<dbReference type="AlphaFoldDB" id="A0A151LPN8"/>
<comment type="caution">
    <text evidence="1">The sequence shown here is derived from an EMBL/GenBank/DDBJ whole genome shotgun (WGS) entry which is preliminary data.</text>
</comment>
<dbReference type="EMBL" id="LVLA01000007">
    <property type="protein sequence ID" value="KYO01142.1"/>
    <property type="molecule type" value="Genomic_DNA"/>
</dbReference>
<dbReference type="VEuPathDB" id="PlasmoDB:PRG01_0625700"/>
<protein>
    <submittedName>
        <fullName evidence="1">Uncharacterized protein</fullName>
    </submittedName>
</protein>
<gene>
    <name evidence="1" type="ORF">PRSY57_0624600</name>
</gene>
<proteinExistence type="predicted"/>
<dbReference type="VEuPathDB" id="PlasmoDB:PRCDC_0624600"/>
<name>A0A151LPN8_PLARE</name>
<evidence type="ECO:0000313" key="1">
    <source>
        <dbReference type="EMBL" id="KYO01142.1"/>
    </source>
</evidence>
<dbReference type="GeneID" id="24530201"/>
<dbReference type="KEGG" id="prei:PRSY57_0624600"/>
<organism evidence="1 2">
    <name type="scientific">Plasmodium reichenowi</name>
    <dbReference type="NCBI Taxonomy" id="5854"/>
    <lineage>
        <taxon>Eukaryota</taxon>
        <taxon>Sar</taxon>
        <taxon>Alveolata</taxon>
        <taxon>Apicomplexa</taxon>
        <taxon>Aconoidasida</taxon>
        <taxon>Haemosporida</taxon>
        <taxon>Plasmodiidae</taxon>
        <taxon>Plasmodium</taxon>
        <taxon>Plasmodium (Laverania)</taxon>
    </lineage>
</organism>
<accession>A0A151LPN8</accession>
<dbReference type="Proteomes" id="UP000076359">
    <property type="component" value="Unassembled WGS sequence"/>
</dbReference>
<reference evidence="1 2" key="1">
    <citation type="journal article" date="2016" name="Nat. Commun.">
        <title>Genomes of cryptic chimpanzee Plasmodium species reveal key evolutionary events leading to human malaria.</title>
        <authorList>
            <person name="Sundararaman S.A."/>
            <person name="Plenderleith L.J."/>
            <person name="Liu W."/>
            <person name="Loy D.E."/>
            <person name="Learn G.H."/>
            <person name="Li Y."/>
            <person name="Shaw K.S."/>
            <person name="Ayouba A."/>
            <person name="Peeters M."/>
            <person name="Speede S."/>
            <person name="Shaw G.M."/>
            <person name="Bushman F.D."/>
            <person name="Brisson D."/>
            <person name="Rayner J.C."/>
            <person name="Sharp P.M."/>
            <person name="Hahn B.H."/>
        </authorList>
    </citation>
    <scope>NUCLEOTIDE SEQUENCE [LARGE SCALE GENOMIC DNA]</scope>
    <source>
        <strain evidence="1 2">SY57</strain>
    </source>
</reference>
<evidence type="ECO:0000313" key="2">
    <source>
        <dbReference type="Proteomes" id="UP000076359"/>
    </source>
</evidence>
<dbReference type="RefSeq" id="XP_012762073.2">
    <property type="nucleotide sequence ID" value="XM_012906619.2"/>
</dbReference>